<evidence type="ECO:0000313" key="7">
    <source>
        <dbReference type="EMBL" id="MBC3537447.1"/>
    </source>
</evidence>
<comment type="catalytic activity">
    <reaction evidence="6">
        <text>hydrogencarbonate + H(+) = CO2 + H2O</text>
        <dbReference type="Rhea" id="RHEA:10748"/>
        <dbReference type="ChEBI" id="CHEBI:15377"/>
        <dbReference type="ChEBI" id="CHEBI:15378"/>
        <dbReference type="ChEBI" id="CHEBI:16526"/>
        <dbReference type="ChEBI" id="CHEBI:17544"/>
        <dbReference type="EC" id="4.2.1.1"/>
    </reaction>
</comment>
<dbReference type="Pfam" id="PF00484">
    <property type="entry name" value="Pro_CA"/>
    <property type="match status" value="1"/>
</dbReference>
<dbReference type="SUPFAM" id="SSF53056">
    <property type="entry name" value="beta-carbonic anhydrase, cab"/>
    <property type="match status" value="1"/>
</dbReference>
<name>A0ABR6VJK0_9FIRM</name>
<keyword evidence="4" id="KW-0479">Metal-binding</keyword>
<keyword evidence="8" id="KW-1185">Reference proteome</keyword>
<dbReference type="EMBL" id="JACOGK010000027">
    <property type="protein sequence ID" value="MBC3537447.1"/>
    <property type="molecule type" value="Genomic_DNA"/>
</dbReference>
<gene>
    <name evidence="7" type="ORF">H8J70_09305</name>
</gene>
<evidence type="ECO:0000256" key="3">
    <source>
        <dbReference type="ARBA" id="ARBA00012925"/>
    </source>
</evidence>
<comment type="caution">
    <text evidence="7">The sequence shown here is derived from an EMBL/GenBank/DDBJ whole genome shotgun (WGS) entry which is preliminary data.</text>
</comment>
<dbReference type="InterPro" id="IPR036874">
    <property type="entry name" value="Carbonic_anhydrase_sf"/>
</dbReference>
<dbReference type="Gene3D" id="3.40.1050.10">
    <property type="entry name" value="Carbonic anhydrase"/>
    <property type="match status" value="1"/>
</dbReference>
<dbReference type="Proteomes" id="UP000606870">
    <property type="component" value="Unassembled WGS sequence"/>
</dbReference>
<proteinExistence type="inferred from homology"/>
<evidence type="ECO:0000256" key="2">
    <source>
        <dbReference type="ARBA" id="ARBA00006217"/>
    </source>
</evidence>
<comment type="similarity">
    <text evidence="2">Belongs to the beta-class carbonic anhydrase family.</text>
</comment>
<evidence type="ECO:0000256" key="1">
    <source>
        <dbReference type="ARBA" id="ARBA00001947"/>
    </source>
</evidence>
<dbReference type="RefSeq" id="WP_186503840.1">
    <property type="nucleotide sequence ID" value="NZ_JACOGK010000027.1"/>
</dbReference>
<evidence type="ECO:0000256" key="6">
    <source>
        <dbReference type="ARBA" id="ARBA00048348"/>
    </source>
</evidence>
<evidence type="ECO:0000313" key="8">
    <source>
        <dbReference type="Proteomes" id="UP000606870"/>
    </source>
</evidence>
<dbReference type="EC" id="4.2.1.1" evidence="3"/>
<reference evidence="7 8" key="1">
    <citation type="submission" date="2020-08" db="EMBL/GenBank/DDBJ databases">
        <authorList>
            <person name="Liu C."/>
            <person name="Sun Q."/>
        </authorList>
    </citation>
    <scope>NUCLEOTIDE SEQUENCE [LARGE SCALE GENOMIC DNA]</scope>
    <source>
        <strain evidence="7 8">NSJ-59</strain>
    </source>
</reference>
<dbReference type="InterPro" id="IPR001765">
    <property type="entry name" value="Carbonic_anhydrase"/>
</dbReference>
<sequence>MSDLVSYIKEANHTFVTDHAASGITELSKYPARKLAVLACMDARLLYLLEPALGLKRGDANIIKVAGNTAGRGFDSVIGSLMVAVYELHVEDILVIGHDDCGMLHTTSASLCEKMAAAGIPAAVIEELEPRLMAWADPVCDSEESVRVAVRQLQKNPYLPDTVRFHGAVIRPDTGDVRFIVENAEKK</sequence>
<accession>A0ABR6VJK0</accession>
<dbReference type="CDD" id="cd03379">
    <property type="entry name" value="beta_CA_cladeD"/>
    <property type="match status" value="1"/>
</dbReference>
<protein>
    <recommendedName>
        <fullName evidence="3">carbonic anhydrase</fullName>
        <ecNumber evidence="3">4.2.1.1</ecNumber>
    </recommendedName>
</protein>
<dbReference type="PANTHER" id="PTHR43175:SF3">
    <property type="entry name" value="CARBON DISULFIDE HYDROLASE"/>
    <property type="match status" value="1"/>
</dbReference>
<dbReference type="SMART" id="SM00947">
    <property type="entry name" value="Pro_CA"/>
    <property type="match status" value="1"/>
</dbReference>
<keyword evidence="5" id="KW-0862">Zinc</keyword>
<comment type="cofactor">
    <cofactor evidence="1">
        <name>Zn(2+)</name>
        <dbReference type="ChEBI" id="CHEBI:29105"/>
    </cofactor>
</comment>
<organism evidence="7 8">
    <name type="scientific">Megasphaera hominis</name>
    <dbReference type="NCBI Taxonomy" id="159836"/>
    <lineage>
        <taxon>Bacteria</taxon>
        <taxon>Bacillati</taxon>
        <taxon>Bacillota</taxon>
        <taxon>Negativicutes</taxon>
        <taxon>Veillonellales</taxon>
        <taxon>Veillonellaceae</taxon>
        <taxon>Megasphaera</taxon>
    </lineage>
</organism>
<dbReference type="PANTHER" id="PTHR43175">
    <property type="entry name" value="CARBONIC ANHYDRASE"/>
    <property type="match status" value="1"/>
</dbReference>
<evidence type="ECO:0000256" key="4">
    <source>
        <dbReference type="ARBA" id="ARBA00022723"/>
    </source>
</evidence>
<evidence type="ECO:0000256" key="5">
    <source>
        <dbReference type="ARBA" id="ARBA00022833"/>
    </source>
</evidence>